<organism evidence="10 11">
    <name type="scientific">Sinisalibacter lacisalsi</name>
    <dbReference type="NCBI Taxonomy" id="1526570"/>
    <lineage>
        <taxon>Bacteria</taxon>
        <taxon>Pseudomonadati</taxon>
        <taxon>Pseudomonadota</taxon>
        <taxon>Alphaproteobacteria</taxon>
        <taxon>Rhodobacterales</taxon>
        <taxon>Roseobacteraceae</taxon>
        <taxon>Sinisalibacter</taxon>
    </lineage>
</organism>
<dbReference type="PANTHER" id="PTHR24221:SF203">
    <property type="entry name" value="ATP-BINDING_PERMEASE FUSION ABC TRANSPORTER-RELATED"/>
    <property type="match status" value="1"/>
</dbReference>
<evidence type="ECO:0000259" key="8">
    <source>
        <dbReference type="PROSITE" id="PS50893"/>
    </source>
</evidence>
<evidence type="ECO:0000256" key="2">
    <source>
        <dbReference type="ARBA" id="ARBA00022692"/>
    </source>
</evidence>
<evidence type="ECO:0000256" key="7">
    <source>
        <dbReference type="SAM" id="Phobius"/>
    </source>
</evidence>
<dbReference type="InterPro" id="IPR011527">
    <property type="entry name" value="ABC1_TM_dom"/>
</dbReference>
<dbReference type="Pfam" id="PF00005">
    <property type="entry name" value="ABC_tran"/>
    <property type="match status" value="1"/>
</dbReference>
<feature type="transmembrane region" description="Helical" evidence="7">
    <location>
        <begin position="83"/>
        <end position="107"/>
    </location>
</feature>
<keyword evidence="4 10" id="KW-0067">ATP-binding</keyword>
<dbReference type="SUPFAM" id="SSF52540">
    <property type="entry name" value="P-loop containing nucleoside triphosphate hydrolases"/>
    <property type="match status" value="1"/>
</dbReference>
<proteinExistence type="predicted"/>
<dbReference type="RefSeq" id="WP_229738302.1">
    <property type="nucleotide sequence ID" value="NZ_BMGI01000005.1"/>
</dbReference>
<evidence type="ECO:0000313" key="11">
    <source>
        <dbReference type="Proteomes" id="UP000617355"/>
    </source>
</evidence>
<dbReference type="InterPro" id="IPR003439">
    <property type="entry name" value="ABC_transporter-like_ATP-bd"/>
</dbReference>
<dbReference type="InterPro" id="IPR003593">
    <property type="entry name" value="AAA+_ATPase"/>
</dbReference>
<protein>
    <submittedName>
        <fullName evidence="10">Multidrug ABC transporter ATP-binding protein</fullName>
    </submittedName>
</protein>
<dbReference type="InterPro" id="IPR036640">
    <property type="entry name" value="ABC1_TM_sf"/>
</dbReference>
<sequence>MFRIFRYFENLVDPFAPHDPATPPATVWAYLLSQYGNFRRWMVWMALTGVVVALIETGLIFYTGRVIDLMDGAEPSAFWGRHGLELALAAFFVVALRPFAIVLNHFFLEQTLSSNMQDQVRWRAHRHMLGQSSGFFQNDFAGRLSNRVMQLGPAVEDSTYMAFEGIWYALTYVIAATVLLGQVTPWLALPLLIWLAFYIAYTRWVAIRVATASEKWSDARSLVTGRVVDAYANIESVKLFSQGAREEDYVRSAMRRHRLRFQRFLRLMTELSFGQNVLNGLLIVGVLAPALWLWTLGRVSVGEVAAASALTIRLNGMSGWIMWVTIRLFEHAGVIREGLRSLSVPHEITDAPGAPALRIGRGEIVFDDVSHHYGKGVGGLDHVSLTIPPGQKVGLVGRSGAGKSSLVNLLLRFRDAEAGRILIDGQNVAEVTQDSLRAAIGMVSQDSSLLHRSVRANILYGRPGASEEDMIAAARRAEAHDFILELEDPRGRTGYEAHVGERGVKLSGGQRQRVAIARVMLKDAPILVLDEATSALDSEVEAAIQNTLYGMMEGKTVIAIAHRLSTIARMDRIVVLDQGRVVEDGPHQALIAQGGIYAGLWDRQSGGFLAET</sequence>
<keyword evidence="6 7" id="KW-0472">Membrane</keyword>
<comment type="subcellular location">
    <subcellularLocation>
        <location evidence="1">Cell membrane</location>
        <topology evidence="1">Multi-pass membrane protein</topology>
    </subcellularLocation>
</comment>
<feature type="transmembrane region" description="Helical" evidence="7">
    <location>
        <begin position="264"/>
        <end position="292"/>
    </location>
</feature>
<keyword evidence="3" id="KW-0547">Nucleotide-binding</keyword>
<dbReference type="PROSITE" id="PS50929">
    <property type="entry name" value="ABC_TM1F"/>
    <property type="match status" value="1"/>
</dbReference>
<feature type="transmembrane region" description="Helical" evidence="7">
    <location>
        <begin position="41"/>
        <end position="62"/>
    </location>
</feature>
<evidence type="ECO:0000313" key="10">
    <source>
        <dbReference type="EMBL" id="GGD45202.1"/>
    </source>
</evidence>
<dbReference type="PANTHER" id="PTHR24221">
    <property type="entry name" value="ATP-BINDING CASSETTE SUB-FAMILY B"/>
    <property type="match status" value="1"/>
</dbReference>
<dbReference type="GO" id="GO:0005524">
    <property type="term" value="F:ATP binding"/>
    <property type="evidence" value="ECO:0007669"/>
    <property type="project" value="UniProtKB-KW"/>
</dbReference>
<dbReference type="Proteomes" id="UP000617355">
    <property type="component" value="Unassembled WGS sequence"/>
</dbReference>
<evidence type="ECO:0000256" key="6">
    <source>
        <dbReference type="ARBA" id="ARBA00023136"/>
    </source>
</evidence>
<feature type="transmembrane region" description="Helical" evidence="7">
    <location>
        <begin position="166"/>
        <end position="199"/>
    </location>
</feature>
<feature type="domain" description="ABC transporter" evidence="8">
    <location>
        <begin position="364"/>
        <end position="603"/>
    </location>
</feature>
<evidence type="ECO:0000256" key="1">
    <source>
        <dbReference type="ARBA" id="ARBA00004651"/>
    </source>
</evidence>
<comment type="caution">
    <text evidence="10">The sequence shown here is derived from an EMBL/GenBank/DDBJ whole genome shotgun (WGS) entry which is preliminary data.</text>
</comment>
<keyword evidence="11" id="KW-1185">Reference proteome</keyword>
<dbReference type="Gene3D" id="3.40.50.300">
    <property type="entry name" value="P-loop containing nucleotide triphosphate hydrolases"/>
    <property type="match status" value="1"/>
</dbReference>
<evidence type="ECO:0000256" key="4">
    <source>
        <dbReference type="ARBA" id="ARBA00022840"/>
    </source>
</evidence>
<gene>
    <name evidence="10" type="ORF">GCM10011358_31150</name>
</gene>
<evidence type="ECO:0000259" key="9">
    <source>
        <dbReference type="PROSITE" id="PS50929"/>
    </source>
</evidence>
<evidence type="ECO:0000256" key="3">
    <source>
        <dbReference type="ARBA" id="ARBA00022741"/>
    </source>
</evidence>
<accession>A0ABQ1QVM1</accession>
<dbReference type="EMBL" id="BMGI01000005">
    <property type="protein sequence ID" value="GGD45202.1"/>
    <property type="molecule type" value="Genomic_DNA"/>
</dbReference>
<dbReference type="Pfam" id="PF00664">
    <property type="entry name" value="ABC_membrane"/>
    <property type="match status" value="1"/>
</dbReference>
<dbReference type="InterPro" id="IPR027417">
    <property type="entry name" value="P-loop_NTPase"/>
</dbReference>
<keyword evidence="5 7" id="KW-1133">Transmembrane helix</keyword>
<evidence type="ECO:0000256" key="5">
    <source>
        <dbReference type="ARBA" id="ARBA00022989"/>
    </source>
</evidence>
<keyword evidence="2 7" id="KW-0812">Transmembrane</keyword>
<dbReference type="PROSITE" id="PS50893">
    <property type="entry name" value="ABC_TRANSPORTER_2"/>
    <property type="match status" value="1"/>
</dbReference>
<dbReference type="InterPro" id="IPR017871">
    <property type="entry name" value="ABC_transporter-like_CS"/>
</dbReference>
<dbReference type="SUPFAM" id="SSF90123">
    <property type="entry name" value="ABC transporter transmembrane region"/>
    <property type="match status" value="1"/>
</dbReference>
<dbReference type="SMART" id="SM00382">
    <property type="entry name" value="AAA"/>
    <property type="match status" value="1"/>
</dbReference>
<feature type="domain" description="ABC transmembrane type-1" evidence="9">
    <location>
        <begin position="43"/>
        <end position="324"/>
    </location>
</feature>
<name>A0ABQ1QVM1_9RHOB</name>
<reference evidence="11" key="1">
    <citation type="journal article" date="2019" name="Int. J. Syst. Evol. Microbiol.">
        <title>The Global Catalogue of Microorganisms (GCM) 10K type strain sequencing project: providing services to taxonomists for standard genome sequencing and annotation.</title>
        <authorList>
            <consortium name="The Broad Institute Genomics Platform"/>
            <consortium name="The Broad Institute Genome Sequencing Center for Infectious Disease"/>
            <person name="Wu L."/>
            <person name="Ma J."/>
        </authorList>
    </citation>
    <scope>NUCLEOTIDE SEQUENCE [LARGE SCALE GENOMIC DNA]</scope>
    <source>
        <strain evidence="11">CGMCC 1.12922</strain>
    </source>
</reference>
<dbReference type="InterPro" id="IPR039421">
    <property type="entry name" value="Type_1_exporter"/>
</dbReference>
<dbReference type="Gene3D" id="1.20.1560.10">
    <property type="entry name" value="ABC transporter type 1, transmembrane domain"/>
    <property type="match status" value="1"/>
</dbReference>
<dbReference type="PROSITE" id="PS00211">
    <property type="entry name" value="ABC_TRANSPORTER_1"/>
    <property type="match status" value="1"/>
</dbReference>